<comment type="catalytic activity">
    <reaction evidence="1">
        <text>ATP + protein L-histidine = ADP + protein N-phospho-L-histidine.</text>
        <dbReference type="EC" id="2.7.13.3"/>
    </reaction>
</comment>
<name>A0A1V1P5G6_9BACT</name>
<dbReference type="Gene3D" id="3.30.565.10">
    <property type="entry name" value="Histidine kinase-like ATPase, C-terminal domain"/>
    <property type="match status" value="1"/>
</dbReference>
<evidence type="ECO:0000256" key="4">
    <source>
        <dbReference type="ARBA" id="ARBA00022679"/>
    </source>
</evidence>
<keyword evidence="7" id="KW-0175">Coiled coil</keyword>
<keyword evidence="3" id="KW-0597">Phosphoprotein</keyword>
<sequence>MEMCILGMVLCFQFSFIHQTNLIKKQQQVAQRELVKKAEENKLLILRQKELLQAEVEQRTSELQVAKEKAEQANRDRLQFFANLNHDLRTPLNSIVGYAQIFQYASKSTQEFQSGFQAIYESANYLTSLINDLMDISKIESSSFELMPDIVNLKALIQSVIKIIRVLAQQKNLHFTTAIDHHLPDAIMADQKRLDQVLINLLGNAVKFTDSGDVHFCVKSIFNTDHSKEHKTVTLYFEIKDTGAGMAQDQLEKIFLPFRQVSRKDKKQEGSGLGLSISQSIVQLMGGTIFVDSVLGKGSKFWFQITVPLIKEKNTAIKKNRSNSDFYI</sequence>
<dbReference type="EMBL" id="ATBP01000504">
    <property type="protein sequence ID" value="ETR70028.1"/>
    <property type="molecule type" value="Genomic_DNA"/>
</dbReference>
<evidence type="ECO:0000256" key="6">
    <source>
        <dbReference type="ARBA" id="ARBA00023012"/>
    </source>
</evidence>
<dbReference type="GO" id="GO:0000155">
    <property type="term" value="F:phosphorelay sensor kinase activity"/>
    <property type="evidence" value="ECO:0007669"/>
    <property type="project" value="InterPro"/>
</dbReference>
<dbReference type="Proteomes" id="UP000189670">
    <property type="component" value="Unassembled WGS sequence"/>
</dbReference>
<dbReference type="Pfam" id="PF00512">
    <property type="entry name" value="HisKA"/>
    <property type="match status" value="1"/>
</dbReference>
<keyword evidence="5" id="KW-0418">Kinase</keyword>
<evidence type="ECO:0000256" key="2">
    <source>
        <dbReference type="ARBA" id="ARBA00012438"/>
    </source>
</evidence>
<evidence type="ECO:0000256" key="7">
    <source>
        <dbReference type="SAM" id="Coils"/>
    </source>
</evidence>
<dbReference type="InterPro" id="IPR036097">
    <property type="entry name" value="HisK_dim/P_sf"/>
</dbReference>
<dbReference type="SMART" id="SM00387">
    <property type="entry name" value="HATPase_c"/>
    <property type="match status" value="1"/>
</dbReference>
<feature type="domain" description="Histidine kinase" evidence="8">
    <location>
        <begin position="83"/>
        <end position="309"/>
    </location>
</feature>
<dbReference type="PROSITE" id="PS50109">
    <property type="entry name" value="HIS_KIN"/>
    <property type="match status" value="1"/>
</dbReference>
<gene>
    <name evidence="9" type="ORF">OMM_09123</name>
</gene>
<dbReference type="Pfam" id="PF02518">
    <property type="entry name" value="HATPase_c"/>
    <property type="match status" value="1"/>
</dbReference>
<protein>
    <recommendedName>
        <fullName evidence="2">histidine kinase</fullName>
        <ecNumber evidence="2">2.7.13.3</ecNumber>
    </recommendedName>
</protein>
<organism evidence="9 10">
    <name type="scientific">Candidatus Magnetoglobus multicellularis str. Araruama</name>
    <dbReference type="NCBI Taxonomy" id="890399"/>
    <lineage>
        <taxon>Bacteria</taxon>
        <taxon>Pseudomonadati</taxon>
        <taxon>Thermodesulfobacteriota</taxon>
        <taxon>Desulfobacteria</taxon>
        <taxon>Desulfobacterales</taxon>
        <taxon>Desulfobacteraceae</taxon>
        <taxon>Candidatus Magnetoglobus</taxon>
    </lineage>
</organism>
<dbReference type="InterPro" id="IPR004358">
    <property type="entry name" value="Sig_transdc_His_kin-like_C"/>
</dbReference>
<evidence type="ECO:0000313" key="10">
    <source>
        <dbReference type="Proteomes" id="UP000189670"/>
    </source>
</evidence>
<dbReference type="CDD" id="cd16922">
    <property type="entry name" value="HATPase_EvgS-ArcB-TorS-like"/>
    <property type="match status" value="1"/>
</dbReference>
<dbReference type="SUPFAM" id="SSF47384">
    <property type="entry name" value="Homodimeric domain of signal transducing histidine kinase"/>
    <property type="match status" value="1"/>
</dbReference>
<proteinExistence type="predicted"/>
<dbReference type="CDD" id="cd00082">
    <property type="entry name" value="HisKA"/>
    <property type="match status" value="1"/>
</dbReference>
<dbReference type="InterPro" id="IPR003594">
    <property type="entry name" value="HATPase_dom"/>
</dbReference>
<reference evidence="10" key="1">
    <citation type="submission" date="2012-11" db="EMBL/GenBank/DDBJ databases">
        <authorList>
            <person name="Lucero-Rivera Y.E."/>
            <person name="Tovar-Ramirez D."/>
        </authorList>
    </citation>
    <scope>NUCLEOTIDE SEQUENCE [LARGE SCALE GENOMIC DNA]</scope>
    <source>
        <strain evidence="10">Araruama</strain>
    </source>
</reference>
<keyword evidence="6" id="KW-0902">Two-component regulatory system</keyword>
<evidence type="ECO:0000259" key="8">
    <source>
        <dbReference type="PROSITE" id="PS50109"/>
    </source>
</evidence>
<keyword evidence="4" id="KW-0808">Transferase</keyword>
<comment type="caution">
    <text evidence="9">The sequence shown here is derived from an EMBL/GenBank/DDBJ whole genome shotgun (WGS) entry which is preliminary data.</text>
</comment>
<dbReference type="AlphaFoldDB" id="A0A1V1P5G6"/>
<dbReference type="SMART" id="SM00388">
    <property type="entry name" value="HisKA"/>
    <property type="match status" value="1"/>
</dbReference>
<evidence type="ECO:0000256" key="1">
    <source>
        <dbReference type="ARBA" id="ARBA00000085"/>
    </source>
</evidence>
<dbReference type="PANTHER" id="PTHR43711">
    <property type="entry name" value="TWO-COMPONENT HISTIDINE KINASE"/>
    <property type="match status" value="1"/>
</dbReference>
<dbReference type="InterPro" id="IPR003661">
    <property type="entry name" value="HisK_dim/P_dom"/>
</dbReference>
<dbReference type="SUPFAM" id="SSF55874">
    <property type="entry name" value="ATPase domain of HSP90 chaperone/DNA topoisomerase II/histidine kinase"/>
    <property type="match status" value="1"/>
</dbReference>
<evidence type="ECO:0000256" key="5">
    <source>
        <dbReference type="ARBA" id="ARBA00022777"/>
    </source>
</evidence>
<dbReference type="EC" id="2.7.13.3" evidence="2"/>
<dbReference type="PRINTS" id="PR00344">
    <property type="entry name" value="BCTRLSENSOR"/>
</dbReference>
<evidence type="ECO:0000256" key="3">
    <source>
        <dbReference type="ARBA" id="ARBA00022553"/>
    </source>
</evidence>
<dbReference type="Gene3D" id="1.10.287.130">
    <property type="match status" value="1"/>
</dbReference>
<evidence type="ECO:0000313" key="9">
    <source>
        <dbReference type="EMBL" id="ETR70028.1"/>
    </source>
</evidence>
<dbReference type="InterPro" id="IPR005467">
    <property type="entry name" value="His_kinase_dom"/>
</dbReference>
<feature type="coiled-coil region" evidence="7">
    <location>
        <begin position="35"/>
        <end position="76"/>
    </location>
</feature>
<dbReference type="InterPro" id="IPR036890">
    <property type="entry name" value="HATPase_C_sf"/>
</dbReference>
<accession>A0A1V1P5G6</accession>
<dbReference type="InterPro" id="IPR050736">
    <property type="entry name" value="Sensor_HK_Regulatory"/>
</dbReference>
<dbReference type="PANTHER" id="PTHR43711:SF26">
    <property type="entry name" value="SENSOR HISTIDINE KINASE RCSC"/>
    <property type="match status" value="1"/>
</dbReference>
<dbReference type="FunFam" id="3.30.565.10:FF:000010">
    <property type="entry name" value="Sensor histidine kinase RcsC"/>
    <property type="match status" value="1"/>
</dbReference>